<sequence length="329" mass="39134">MNDLISIIVPIYNVEQYLSKCIESIVNQTYQNIEILLVNDGSTDNSEQICLDYVNKDNRIQYFKKENGGLSDARNYGIERSSGEYLSFVDSDDYIAENFIEKLYESIKEQKSDISICNVVKVHENGEIEQEPDWEFPVVNTSRNIYRSHLLDYDYRLVISCNKLYKRHLFDTIRFEVGRIHEDEFIAFLLYDKAEKISFLQKDGLYFYLQRFGSITKTSKPVSKQFDSLIDFPQKRIEFYQKKNDDELLDLSLTSYCQFLIHLVSWDIFGKKERRVLQRLFRHYYKQLKIRKVDSQLSFTKRVAFFLADYNILLVNLIKNVFSKKVLPR</sequence>
<reference evidence="4 5" key="1">
    <citation type="submission" date="2016-02" db="EMBL/GenBank/DDBJ databases">
        <authorList>
            <consortium name="Pathogen Informatics"/>
        </authorList>
    </citation>
    <scope>NUCLEOTIDE SEQUENCE [LARGE SCALE GENOMIC DNA]</scope>
    <source>
        <strain evidence="4 5">SS1013</strain>
    </source>
</reference>
<dbReference type="PANTHER" id="PTHR22916:SF51">
    <property type="entry name" value="GLYCOSYLTRANSFERASE EPSH-RELATED"/>
    <property type="match status" value="1"/>
</dbReference>
<protein>
    <submittedName>
        <fullName evidence="4">Cell wall biosynthesis glycosyltransferase</fullName>
        <ecNumber evidence="4">2.4.1.212</ecNumber>
    </submittedName>
</protein>
<keyword evidence="2 4" id="KW-0808">Transferase</keyword>
<dbReference type="Proteomes" id="UP000069526">
    <property type="component" value="Unassembled WGS sequence"/>
</dbReference>
<evidence type="ECO:0000256" key="2">
    <source>
        <dbReference type="ARBA" id="ARBA00022679"/>
    </source>
</evidence>
<dbReference type="GO" id="GO:0050501">
    <property type="term" value="F:hyaluronan synthase activity"/>
    <property type="evidence" value="ECO:0007669"/>
    <property type="project" value="UniProtKB-EC"/>
</dbReference>
<proteinExistence type="predicted"/>
<dbReference type="Pfam" id="PF00535">
    <property type="entry name" value="Glycos_transf_2"/>
    <property type="match status" value="1"/>
</dbReference>
<dbReference type="InterPro" id="IPR001173">
    <property type="entry name" value="Glyco_trans_2-like"/>
</dbReference>
<name>A0A0Z8NNZ9_STRSU</name>
<organism evidence="4 5">
    <name type="scientific">Streptococcus suis</name>
    <dbReference type="NCBI Taxonomy" id="1307"/>
    <lineage>
        <taxon>Bacteria</taxon>
        <taxon>Bacillati</taxon>
        <taxon>Bacillota</taxon>
        <taxon>Bacilli</taxon>
        <taxon>Lactobacillales</taxon>
        <taxon>Streptococcaceae</taxon>
        <taxon>Streptococcus</taxon>
    </lineage>
</organism>
<accession>A0A0Z8NNZ9</accession>
<keyword evidence="1 4" id="KW-0328">Glycosyltransferase</keyword>
<evidence type="ECO:0000313" key="5">
    <source>
        <dbReference type="Proteomes" id="UP000069526"/>
    </source>
</evidence>
<dbReference type="InterPro" id="IPR029044">
    <property type="entry name" value="Nucleotide-diphossugar_trans"/>
</dbReference>
<evidence type="ECO:0000313" key="4">
    <source>
        <dbReference type="EMBL" id="CYW30949.1"/>
    </source>
</evidence>
<dbReference type="AlphaFoldDB" id="A0A0Z8NNZ9"/>
<dbReference type="CDD" id="cd00761">
    <property type="entry name" value="Glyco_tranf_GTA_type"/>
    <property type="match status" value="1"/>
</dbReference>
<evidence type="ECO:0000256" key="1">
    <source>
        <dbReference type="ARBA" id="ARBA00022676"/>
    </source>
</evidence>
<gene>
    <name evidence="4" type="primary">hyaD_1</name>
    <name evidence="4" type="ORF">ERS132539_01167</name>
</gene>
<dbReference type="Gene3D" id="3.90.550.10">
    <property type="entry name" value="Spore Coat Polysaccharide Biosynthesis Protein SpsA, Chain A"/>
    <property type="match status" value="1"/>
</dbReference>
<dbReference type="SUPFAM" id="SSF53448">
    <property type="entry name" value="Nucleotide-diphospho-sugar transferases"/>
    <property type="match status" value="1"/>
</dbReference>
<dbReference type="EC" id="2.4.1.212" evidence="4"/>
<dbReference type="RefSeq" id="WP_044767705.1">
    <property type="nucleotide sequence ID" value="NZ_CEIH01000178.1"/>
</dbReference>
<evidence type="ECO:0000259" key="3">
    <source>
        <dbReference type="Pfam" id="PF00535"/>
    </source>
</evidence>
<dbReference type="EMBL" id="FIJK01000024">
    <property type="protein sequence ID" value="CYW30949.1"/>
    <property type="molecule type" value="Genomic_DNA"/>
</dbReference>
<dbReference type="PANTHER" id="PTHR22916">
    <property type="entry name" value="GLYCOSYLTRANSFERASE"/>
    <property type="match status" value="1"/>
</dbReference>
<feature type="domain" description="Glycosyltransferase 2-like" evidence="3">
    <location>
        <begin position="6"/>
        <end position="173"/>
    </location>
</feature>